<accession>A0A1L4CYY2</accession>
<reference evidence="7 8" key="1">
    <citation type="submission" date="2016-10" db="EMBL/GenBank/DDBJ databases">
        <title>Silvanigrella aquatica sp. nov., isolated from a freshwater lake located in the Black Forest, Germany, description of Silvanigrellaceae fam. nov., Silvanigrellales ord. nov., reclassification of the order Bdellovibrionales in the class Oligoflexia, reclassification of the families Bacteriovoracaceae and Halobacteriovoraceae in the new order Bacteriovoracales ord. nov., and reclassification of the family Pseudobacteriovoracaceae in the order Oligoflexiales.</title>
        <authorList>
            <person name="Hahn M.W."/>
            <person name="Schmidt J."/>
            <person name="Koll U."/>
            <person name="Rohde M."/>
            <person name="Verbag S."/>
            <person name="Pitt A."/>
            <person name="Nakai R."/>
            <person name="Naganuma T."/>
            <person name="Lang E."/>
        </authorList>
    </citation>
    <scope>NUCLEOTIDE SEQUENCE [LARGE SCALE GENOMIC DNA]</scope>
    <source>
        <strain evidence="7 8">MWH-Nonnen-W8red</strain>
    </source>
</reference>
<evidence type="ECO:0000256" key="2">
    <source>
        <dbReference type="ARBA" id="ARBA00022475"/>
    </source>
</evidence>
<dbReference type="GO" id="GO:0005886">
    <property type="term" value="C:plasma membrane"/>
    <property type="evidence" value="ECO:0007669"/>
    <property type="project" value="UniProtKB-SubCell"/>
</dbReference>
<dbReference type="InterPro" id="IPR043428">
    <property type="entry name" value="LivM-like"/>
</dbReference>
<keyword evidence="8" id="KW-1185">Reference proteome</keyword>
<dbReference type="GO" id="GO:0015658">
    <property type="term" value="F:branched-chain amino acid transmembrane transporter activity"/>
    <property type="evidence" value="ECO:0007669"/>
    <property type="project" value="InterPro"/>
</dbReference>
<dbReference type="RefSeq" id="WP_148696869.1">
    <property type="nucleotide sequence ID" value="NZ_CP017834.1"/>
</dbReference>
<feature type="transmembrane region" description="Helical" evidence="6">
    <location>
        <begin position="133"/>
        <end position="154"/>
    </location>
</feature>
<gene>
    <name evidence="7" type="ORF">AXG55_04185</name>
</gene>
<dbReference type="KEGG" id="saqi:AXG55_04185"/>
<dbReference type="Proteomes" id="UP000184731">
    <property type="component" value="Chromosome"/>
</dbReference>
<dbReference type="STRING" id="1915309.AXG55_04185"/>
<dbReference type="InterPro" id="IPR001851">
    <property type="entry name" value="ABC_transp_permease"/>
</dbReference>
<dbReference type="PANTHER" id="PTHR30482">
    <property type="entry name" value="HIGH-AFFINITY BRANCHED-CHAIN AMINO ACID TRANSPORT SYSTEM PERMEASE"/>
    <property type="match status" value="1"/>
</dbReference>
<dbReference type="OrthoDB" id="5290643at2"/>
<keyword evidence="5 6" id="KW-0472">Membrane</keyword>
<dbReference type="CDD" id="cd06581">
    <property type="entry name" value="TM_PBP1_LivM_like"/>
    <property type="match status" value="1"/>
</dbReference>
<sequence length="320" mass="34909">MTDFLNYSQLPFIMFCILAIQAMSLQVVLGGTGLLSLGHAAFYTVGGYTSAIFTVFLAPKLGIENQTLLLLLACCVGMISASLAGLVVAIPCLKLRGDYLAMATLGVGEIVGTVFKNLDFVGGTRGFKDIPKLGSPLLIFLVMIAIAFFMVRFYKTNIGYAVRATRDDEISAQSLGINIYKTKLFSFFMGTSIAGLAGVFYAHTLQFISPDESGFYNSVVLVLAVVIGGMYSVFGSIFGAFIIVVVPELLRFIPSFVNPYLTKLADYGIISKSFIPIFDSIFSNRTLVFSVLVIIIMLLNPKGVASLFERFQNRMRKTHE</sequence>
<proteinExistence type="predicted"/>
<evidence type="ECO:0000256" key="3">
    <source>
        <dbReference type="ARBA" id="ARBA00022692"/>
    </source>
</evidence>
<dbReference type="AlphaFoldDB" id="A0A1L4CYY2"/>
<evidence type="ECO:0000256" key="5">
    <source>
        <dbReference type="ARBA" id="ARBA00023136"/>
    </source>
</evidence>
<keyword evidence="4 6" id="KW-1133">Transmembrane helix</keyword>
<evidence type="ECO:0000313" key="8">
    <source>
        <dbReference type="Proteomes" id="UP000184731"/>
    </source>
</evidence>
<evidence type="ECO:0000256" key="1">
    <source>
        <dbReference type="ARBA" id="ARBA00004651"/>
    </source>
</evidence>
<evidence type="ECO:0000313" key="7">
    <source>
        <dbReference type="EMBL" id="APJ03145.1"/>
    </source>
</evidence>
<evidence type="ECO:0000256" key="4">
    <source>
        <dbReference type="ARBA" id="ARBA00022989"/>
    </source>
</evidence>
<evidence type="ECO:0008006" key="9">
    <source>
        <dbReference type="Google" id="ProtNLM"/>
    </source>
</evidence>
<comment type="subcellular location">
    <subcellularLocation>
        <location evidence="1">Cell membrane</location>
        <topology evidence="1">Multi-pass membrane protein</topology>
    </subcellularLocation>
</comment>
<feature type="transmembrane region" description="Helical" evidence="6">
    <location>
        <begin position="70"/>
        <end position="93"/>
    </location>
</feature>
<organism evidence="7 8">
    <name type="scientific">Silvanigrella aquatica</name>
    <dbReference type="NCBI Taxonomy" id="1915309"/>
    <lineage>
        <taxon>Bacteria</taxon>
        <taxon>Pseudomonadati</taxon>
        <taxon>Bdellovibrionota</taxon>
        <taxon>Oligoflexia</taxon>
        <taxon>Silvanigrellales</taxon>
        <taxon>Silvanigrellaceae</taxon>
        <taxon>Silvanigrella</taxon>
    </lineage>
</organism>
<evidence type="ECO:0000256" key="6">
    <source>
        <dbReference type="SAM" id="Phobius"/>
    </source>
</evidence>
<dbReference type="Pfam" id="PF02653">
    <property type="entry name" value="BPD_transp_2"/>
    <property type="match status" value="1"/>
</dbReference>
<dbReference type="EMBL" id="CP017834">
    <property type="protein sequence ID" value="APJ03145.1"/>
    <property type="molecule type" value="Genomic_DNA"/>
</dbReference>
<feature type="transmembrane region" description="Helical" evidence="6">
    <location>
        <begin position="215"/>
        <end position="246"/>
    </location>
</feature>
<feature type="transmembrane region" description="Helical" evidence="6">
    <location>
        <begin position="40"/>
        <end position="58"/>
    </location>
</feature>
<feature type="transmembrane region" description="Helical" evidence="6">
    <location>
        <begin position="287"/>
        <end position="308"/>
    </location>
</feature>
<protein>
    <recommendedName>
        <fullName evidence="9">Branched-chain amino acid ABC transporter permease</fullName>
    </recommendedName>
</protein>
<keyword evidence="2" id="KW-1003">Cell membrane</keyword>
<feature type="transmembrane region" description="Helical" evidence="6">
    <location>
        <begin position="184"/>
        <end position="203"/>
    </location>
</feature>
<name>A0A1L4CYY2_9BACT</name>
<feature type="transmembrane region" description="Helical" evidence="6">
    <location>
        <begin position="12"/>
        <end position="34"/>
    </location>
</feature>
<dbReference type="PANTHER" id="PTHR30482:SF10">
    <property type="entry name" value="HIGH-AFFINITY BRANCHED-CHAIN AMINO ACID TRANSPORT PROTEIN BRAE"/>
    <property type="match status" value="1"/>
</dbReference>
<keyword evidence="3 6" id="KW-0812">Transmembrane</keyword>